<dbReference type="PRINTS" id="PR00368">
    <property type="entry name" value="FADPNR"/>
</dbReference>
<comment type="similarity">
    <text evidence="1">Belongs to the class-I pyridine nucleotide-disulfide oxidoreductase family.</text>
</comment>
<evidence type="ECO:0000259" key="8">
    <source>
        <dbReference type="Pfam" id="PF07992"/>
    </source>
</evidence>
<keyword evidence="10" id="KW-1185">Reference proteome</keyword>
<feature type="binding site" evidence="5">
    <location>
        <begin position="165"/>
        <end position="167"/>
    </location>
    <ligand>
        <name>FAD</name>
        <dbReference type="ChEBI" id="CHEBI:57692"/>
    </ligand>
</feature>
<organism evidence="9 10">
    <name type="scientific">Mollisia scopiformis</name>
    <name type="common">Conifer needle endophyte fungus</name>
    <name type="synonym">Phialocephala scopiformis</name>
    <dbReference type="NCBI Taxonomy" id="149040"/>
    <lineage>
        <taxon>Eukaryota</taxon>
        <taxon>Fungi</taxon>
        <taxon>Dikarya</taxon>
        <taxon>Ascomycota</taxon>
        <taxon>Pezizomycotina</taxon>
        <taxon>Leotiomycetes</taxon>
        <taxon>Helotiales</taxon>
        <taxon>Mollisiaceae</taxon>
        <taxon>Mollisia</taxon>
    </lineage>
</organism>
<feature type="domain" description="FAD/NAD(P)-binding" evidence="8">
    <location>
        <begin position="24"/>
        <end position="343"/>
    </location>
</feature>
<feature type="domain" description="Pyridine nucleotide-disulphide oxidoreductase dimerisation" evidence="7">
    <location>
        <begin position="379"/>
        <end position="485"/>
    </location>
</feature>
<feature type="binding site" evidence="5">
    <location>
        <position position="70"/>
    </location>
    <ligand>
        <name>FAD</name>
        <dbReference type="ChEBI" id="CHEBI:57692"/>
    </ligand>
</feature>
<comment type="cofactor">
    <cofactor evidence="5">
        <name>FAD</name>
        <dbReference type="ChEBI" id="CHEBI:57692"/>
    </cofactor>
    <text evidence="5">Binds 1 FAD per subunit.</text>
</comment>
<evidence type="ECO:0000256" key="3">
    <source>
        <dbReference type="ARBA" id="ARBA00022827"/>
    </source>
</evidence>
<keyword evidence="3 5" id="KW-0274">FAD</keyword>
<dbReference type="PANTHER" id="PTHR22912:SF151">
    <property type="entry name" value="DIHYDROLIPOYL DEHYDROGENASE, MITOCHONDRIAL"/>
    <property type="match status" value="1"/>
</dbReference>
<feature type="binding site" evidence="5">
    <location>
        <position position="288"/>
    </location>
    <ligand>
        <name>NAD(+)</name>
        <dbReference type="ChEBI" id="CHEBI:57540"/>
    </ligand>
</feature>
<dbReference type="GO" id="GO:0006103">
    <property type="term" value="P:2-oxoglutarate metabolic process"/>
    <property type="evidence" value="ECO:0007669"/>
    <property type="project" value="TreeGrafter"/>
</dbReference>
<name>A0A194XMK1_MOLSC</name>
<feature type="binding site" evidence="5">
    <location>
        <position position="331"/>
    </location>
    <ligand>
        <name>FAD</name>
        <dbReference type="ChEBI" id="CHEBI:57692"/>
    </ligand>
</feature>
<reference evidence="9 10" key="1">
    <citation type="submission" date="2015-10" db="EMBL/GenBank/DDBJ databases">
        <title>Full genome of DAOMC 229536 Phialocephala scopiformis, a fungal endophyte of spruce producing the potent anti-insectan compound rugulosin.</title>
        <authorList>
            <consortium name="DOE Joint Genome Institute"/>
            <person name="Walker A.K."/>
            <person name="Frasz S.L."/>
            <person name="Seifert K.A."/>
            <person name="Miller J.D."/>
            <person name="Mondo S.J."/>
            <person name="Labutti K."/>
            <person name="Lipzen A."/>
            <person name="Dockter R."/>
            <person name="Kennedy M."/>
            <person name="Grigoriev I.V."/>
            <person name="Spatafora J.W."/>
        </authorList>
    </citation>
    <scope>NUCLEOTIDE SEQUENCE [LARGE SCALE GENOMIC DNA]</scope>
    <source>
        <strain evidence="9 10">CBS 120377</strain>
    </source>
</reference>
<dbReference type="InterPro" id="IPR036188">
    <property type="entry name" value="FAD/NAD-bd_sf"/>
</dbReference>
<gene>
    <name evidence="9" type="ORF">LY89DRAFT_681902</name>
</gene>
<dbReference type="OrthoDB" id="361797at2759"/>
<dbReference type="PRINTS" id="PR00411">
    <property type="entry name" value="PNDRDTASEI"/>
</dbReference>
<dbReference type="GO" id="GO:0004148">
    <property type="term" value="F:dihydrolipoyl dehydrogenase (NADH) activity"/>
    <property type="evidence" value="ECO:0007669"/>
    <property type="project" value="TreeGrafter"/>
</dbReference>
<dbReference type="Gene3D" id="3.50.50.60">
    <property type="entry name" value="FAD/NAD(P)-binding domain"/>
    <property type="match status" value="2"/>
</dbReference>
<dbReference type="RefSeq" id="XP_018075743.1">
    <property type="nucleotide sequence ID" value="XM_018214398.1"/>
</dbReference>
<dbReference type="STRING" id="149040.A0A194XMK1"/>
<evidence type="ECO:0000256" key="4">
    <source>
        <dbReference type="ARBA" id="ARBA00023027"/>
    </source>
</evidence>
<dbReference type="PIRSF" id="PIRSF000350">
    <property type="entry name" value="Mercury_reductase_MerA"/>
    <property type="match status" value="1"/>
</dbReference>
<accession>A0A194XMK1</accession>
<dbReference type="SUPFAM" id="SSF55424">
    <property type="entry name" value="FAD/NAD-linked reductases, dimerisation (C-terminal) domain"/>
    <property type="match status" value="1"/>
</dbReference>
<dbReference type="AlphaFoldDB" id="A0A194XMK1"/>
<feature type="disulfide bond" description="Redox-active" evidence="6">
    <location>
        <begin position="61"/>
        <end position="66"/>
    </location>
</feature>
<dbReference type="Pfam" id="PF02852">
    <property type="entry name" value="Pyr_redox_dim"/>
    <property type="match status" value="1"/>
</dbReference>
<dbReference type="InterPro" id="IPR001100">
    <property type="entry name" value="Pyr_nuc-diS_OxRdtase"/>
</dbReference>
<dbReference type="EMBL" id="KQ947408">
    <property type="protein sequence ID" value="KUJ21388.1"/>
    <property type="molecule type" value="Genomic_DNA"/>
</dbReference>
<dbReference type="InParanoid" id="A0A194XMK1"/>
<dbReference type="Pfam" id="PF07992">
    <property type="entry name" value="Pyr_redox_2"/>
    <property type="match status" value="1"/>
</dbReference>
<dbReference type="SUPFAM" id="SSF51905">
    <property type="entry name" value="FAD/NAD(P)-binding domain"/>
    <property type="match status" value="1"/>
</dbReference>
<keyword evidence="5" id="KW-0547">Nucleotide-binding</keyword>
<dbReference type="KEGG" id="psco:LY89DRAFT_681902"/>
<dbReference type="Gene3D" id="3.30.390.30">
    <property type="match status" value="1"/>
</dbReference>
<dbReference type="PANTHER" id="PTHR22912">
    <property type="entry name" value="DISULFIDE OXIDOREDUCTASE"/>
    <property type="match status" value="1"/>
</dbReference>
<evidence type="ECO:0000256" key="5">
    <source>
        <dbReference type="PIRSR" id="PIRSR000350-3"/>
    </source>
</evidence>
<proteinExistence type="inferred from homology"/>
<dbReference type="GO" id="GO:0050660">
    <property type="term" value="F:flavin adenine dinucleotide binding"/>
    <property type="evidence" value="ECO:0007669"/>
    <property type="project" value="TreeGrafter"/>
</dbReference>
<evidence type="ECO:0000256" key="2">
    <source>
        <dbReference type="ARBA" id="ARBA00022630"/>
    </source>
</evidence>
<evidence type="ECO:0000259" key="7">
    <source>
        <dbReference type="Pfam" id="PF02852"/>
    </source>
</evidence>
<feature type="binding site" evidence="5">
    <location>
        <begin position="200"/>
        <end position="207"/>
    </location>
    <ligand>
        <name>NAD(+)</name>
        <dbReference type="ChEBI" id="CHEBI:57540"/>
    </ligand>
</feature>
<dbReference type="InterPro" id="IPR023753">
    <property type="entry name" value="FAD/NAD-binding_dom"/>
</dbReference>
<dbReference type="InterPro" id="IPR050151">
    <property type="entry name" value="Class-I_Pyr_Nuc-Dis_Oxidored"/>
</dbReference>
<dbReference type="InterPro" id="IPR004099">
    <property type="entry name" value="Pyr_nucl-diS_OxRdtase_dimer"/>
</dbReference>
<evidence type="ECO:0000256" key="1">
    <source>
        <dbReference type="ARBA" id="ARBA00007532"/>
    </source>
</evidence>
<sequence>MPSYSSINLHPSTHPISSLKTHTFDVICIGSGWAGRVTAARVVKTGLTALIIEQELVGGDCPFWACVPSKAILRPNEALEAARAVTGVGEKVAEGGVVVESVWKRRDDFTGMFDDTKLLVPMVENSGVTLVRGKGKLVGVKKVSVVALDGSEVELEARVAVAICTGSEPAIPDPLKAVNPWTPREATSSSTVPEHLVIVGAGAVGTEMATAYSSFGSKVTLISSTKEILPKIDEEGAKLVRESLTSKGVNVILATKVTDAAREADNSVKVTLSNGSTFSANEILVAAGRRAQTANIGLESFGLKGDGSFLPVEESLRVTSVPGKWLYAGGDVNGRAPLTHSSKYHGRIISNAISADFNNSPTSTTEWSRVTATADRLATPAVIFTDPAVASVGLTRKAAQKAGIKFKEINAPVATLGAMLHAEGYAAGWAQWIVDQQSNKLLGATFVGKEVADLLHASTVAVVGGMTLEQLSHAIPSFPTTSEVYLDLLDAAGL</sequence>
<dbReference type="GeneID" id="28824124"/>
<keyword evidence="4 5" id="KW-0520">NAD</keyword>
<feature type="binding site" evidence="5">
    <location>
        <position position="135"/>
    </location>
    <ligand>
        <name>FAD</name>
        <dbReference type="ChEBI" id="CHEBI:57692"/>
    </ligand>
</feature>
<dbReference type="Proteomes" id="UP000070700">
    <property type="component" value="Unassembled WGS sequence"/>
</dbReference>
<dbReference type="InterPro" id="IPR016156">
    <property type="entry name" value="FAD/NAD-linked_Rdtase_dimer_sf"/>
</dbReference>
<evidence type="ECO:0000256" key="6">
    <source>
        <dbReference type="PIRSR" id="PIRSR000350-4"/>
    </source>
</evidence>
<protein>
    <submittedName>
        <fullName evidence="9">Dihydrolipoamide dehydrogenase</fullName>
    </submittedName>
</protein>
<keyword evidence="2" id="KW-0285">Flavoprotein</keyword>
<evidence type="ECO:0000313" key="10">
    <source>
        <dbReference type="Proteomes" id="UP000070700"/>
    </source>
</evidence>
<evidence type="ECO:0000313" key="9">
    <source>
        <dbReference type="EMBL" id="KUJ21388.1"/>
    </source>
</evidence>